<dbReference type="InterPro" id="IPR036874">
    <property type="entry name" value="Carbonic_anhydrase_sf"/>
</dbReference>
<dbReference type="EMBL" id="JSVA01000008">
    <property type="protein sequence ID" value="KOF03327.1"/>
    <property type="molecule type" value="Genomic_DNA"/>
</dbReference>
<feature type="binding site" evidence="9">
    <location>
        <position position="45"/>
    </location>
    <ligand>
        <name>Zn(2+)</name>
        <dbReference type="ChEBI" id="CHEBI:29105"/>
    </ligand>
</feature>
<dbReference type="SUPFAM" id="SSF53056">
    <property type="entry name" value="beta-carbonic anhydrase, cab"/>
    <property type="match status" value="1"/>
</dbReference>
<sequence length="212" mass="24110">MADQYKALLEGNKQFIQNITKVDPDFFTKLSHQQKPEFLWIGCSDSRVPATEITNTTPGSIFVGRNIANVVVNTDLNLLSVVYYAVKVLKVKHIIVCGHYGCGGVKAAMSNEIFGFLDNWLLNLKDIYKNHSKELNGIQDETKRFDRFVELNVIEQAKNLAKISFVQEEWQKGEFPFIHSWVYSLNDGNITDLECSFNSAEAVNSIYGYNQE</sequence>
<evidence type="ECO:0000256" key="4">
    <source>
        <dbReference type="ARBA" id="ARBA00022833"/>
    </source>
</evidence>
<dbReference type="PANTHER" id="PTHR11002">
    <property type="entry name" value="CARBONIC ANHYDRASE"/>
    <property type="match status" value="1"/>
</dbReference>
<keyword evidence="5" id="KW-0456">Lyase</keyword>
<dbReference type="Gene3D" id="3.40.1050.10">
    <property type="entry name" value="Carbonic anhydrase"/>
    <property type="match status" value="1"/>
</dbReference>
<comment type="catalytic activity">
    <reaction evidence="7">
        <text>hydrogencarbonate + H(+) = CO2 + H2O</text>
        <dbReference type="Rhea" id="RHEA:10748"/>
        <dbReference type="ChEBI" id="CHEBI:15377"/>
        <dbReference type="ChEBI" id="CHEBI:15378"/>
        <dbReference type="ChEBI" id="CHEBI:16526"/>
        <dbReference type="ChEBI" id="CHEBI:17544"/>
        <dbReference type="EC" id="4.2.1.1"/>
    </reaction>
</comment>
<protein>
    <recommendedName>
        <fullName evidence="6">Carbonic anhydrase 2</fullName>
        <ecNumber evidence="2">4.2.1.1</ecNumber>
    </recommendedName>
    <alternativeName>
        <fullName evidence="8">Carbonate dehydratase 2</fullName>
    </alternativeName>
</protein>
<dbReference type="GO" id="GO:0005737">
    <property type="term" value="C:cytoplasm"/>
    <property type="evidence" value="ECO:0007669"/>
    <property type="project" value="TreeGrafter"/>
</dbReference>
<evidence type="ECO:0000256" key="1">
    <source>
        <dbReference type="ARBA" id="ARBA00006217"/>
    </source>
</evidence>
<evidence type="ECO:0000256" key="8">
    <source>
        <dbReference type="ARBA" id="ARBA00082533"/>
    </source>
</evidence>
<accession>A0A0L8AM86</accession>
<evidence type="ECO:0000256" key="2">
    <source>
        <dbReference type="ARBA" id="ARBA00012925"/>
    </source>
</evidence>
<dbReference type="GO" id="GO:0015976">
    <property type="term" value="P:carbon utilization"/>
    <property type="evidence" value="ECO:0007669"/>
    <property type="project" value="InterPro"/>
</dbReference>
<dbReference type="PROSITE" id="PS00704">
    <property type="entry name" value="PROK_CO2_ANHYDRASE_1"/>
    <property type="match status" value="1"/>
</dbReference>
<dbReference type="Proteomes" id="UP000036908">
    <property type="component" value="Unassembled WGS sequence"/>
</dbReference>
<gene>
    <name evidence="10" type="ORF">OB69_08565</name>
</gene>
<reference evidence="11" key="1">
    <citation type="submission" date="2014-11" db="EMBL/GenBank/DDBJ databases">
        <title>Genome sequencing of Roseivirga sp. D-25.</title>
        <authorList>
            <person name="Selvaratnam C."/>
            <person name="Thevarajoo S."/>
            <person name="Goh K.M."/>
            <person name="Eee R."/>
            <person name="Chan K.-G."/>
            <person name="Chong C.S."/>
        </authorList>
    </citation>
    <scope>NUCLEOTIDE SEQUENCE [LARGE SCALE GENOMIC DNA]</scope>
    <source>
        <strain evidence="11">D-25</strain>
    </source>
</reference>
<dbReference type="GO" id="GO:0004089">
    <property type="term" value="F:carbonate dehydratase activity"/>
    <property type="evidence" value="ECO:0007669"/>
    <property type="project" value="UniProtKB-EC"/>
</dbReference>
<evidence type="ECO:0000256" key="5">
    <source>
        <dbReference type="ARBA" id="ARBA00023239"/>
    </source>
</evidence>
<comment type="cofactor">
    <cofactor evidence="9">
        <name>Zn(2+)</name>
        <dbReference type="ChEBI" id="CHEBI:29105"/>
    </cofactor>
    <text evidence="9">Binds 1 zinc ion per subunit.</text>
</comment>
<feature type="binding site" evidence="9">
    <location>
        <position position="99"/>
    </location>
    <ligand>
        <name>Zn(2+)</name>
        <dbReference type="ChEBI" id="CHEBI:29105"/>
    </ligand>
</feature>
<dbReference type="RefSeq" id="WP_053223283.1">
    <property type="nucleotide sequence ID" value="NZ_JSVA01000008.1"/>
</dbReference>
<comment type="caution">
    <text evidence="10">The sequence shown here is derived from an EMBL/GenBank/DDBJ whole genome shotgun (WGS) entry which is preliminary data.</text>
</comment>
<evidence type="ECO:0000313" key="10">
    <source>
        <dbReference type="EMBL" id="KOF03327.1"/>
    </source>
</evidence>
<evidence type="ECO:0000256" key="9">
    <source>
        <dbReference type="PIRSR" id="PIRSR601765-1"/>
    </source>
</evidence>
<keyword evidence="11" id="KW-1185">Reference proteome</keyword>
<evidence type="ECO:0000256" key="3">
    <source>
        <dbReference type="ARBA" id="ARBA00022723"/>
    </source>
</evidence>
<evidence type="ECO:0000256" key="7">
    <source>
        <dbReference type="ARBA" id="ARBA00048348"/>
    </source>
</evidence>
<keyword evidence="3 9" id="KW-0479">Metal-binding</keyword>
<dbReference type="EC" id="4.2.1.1" evidence="2"/>
<keyword evidence="4 9" id="KW-0862">Zinc</keyword>
<evidence type="ECO:0000256" key="6">
    <source>
        <dbReference type="ARBA" id="ARBA00039351"/>
    </source>
</evidence>
<comment type="similarity">
    <text evidence="1">Belongs to the beta-class carbonic anhydrase family.</text>
</comment>
<dbReference type="InterPro" id="IPR015892">
    <property type="entry name" value="Carbonic_anhydrase_CS"/>
</dbReference>
<feature type="binding site" evidence="9">
    <location>
        <position position="102"/>
    </location>
    <ligand>
        <name>Zn(2+)</name>
        <dbReference type="ChEBI" id="CHEBI:29105"/>
    </ligand>
</feature>
<organism evidence="10 11">
    <name type="scientific">Roseivirga seohaensis subsp. aquiponti</name>
    <dbReference type="NCBI Taxonomy" id="1566026"/>
    <lineage>
        <taxon>Bacteria</taxon>
        <taxon>Pseudomonadati</taxon>
        <taxon>Bacteroidota</taxon>
        <taxon>Cytophagia</taxon>
        <taxon>Cytophagales</taxon>
        <taxon>Roseivirgaceae</taxon>
        <taxon>Roseivirga</taxon>
    </lineage>
</organism>
<feature type="binding site" evidence="9">
    <location>
        <position position="43"/>
    </location>
    <ligand>
        <name>Zn(2+)</name>
        <dbReference type="ChEBI" id="CHEBI:29105"/>
    </ligand>
</feature>
<dbReference type="AlphaFoldDB" id="A0A0L8AM86"/>
<dbReference type="SMART" id="SM00947">
    <property type="entry name" value="Pro_CA"/>
    <property type="match status" value="1"/>
</dbReference>
<dbReference type="GO" id="GO:0071244">
    <property type="term" value="P:cellular response to carbon dioxide"/>
    <property type="evidence" value="ECO:0007669"/>
    <property type="project" value="TreeGrafter"/>
</dbReference>
<evidence type="ECO:0000313" key="11">
    <source>
        <dbReference type="Proteomes" id="UP000036908"/>
    </source>
</evidence>
<dbReference type="CDD" id="cd00883">
    <property type="entry name" value="beta_CA_cladeA"/>
    <property type="match status" value="1"/>
</dbReference>
<dbReference type="GO" id="GO:0034599">
    <property type="term" value="P:cellular response to oxidative stress"/>
    <property type="evidence" value="ECO:0007669"/>
    <property type="project" value="TreeGrafter"/>
</dbReference>
<dbReference type="InterPro" id="IPR001765">
    <property type="entry name" value="Carbonic_anhydrase"/>
</dbReference>
<dbReference type="GO" id="GO:0008270">
    <property type="term" value="F:zinc ion binding"/>
    <property type="evidence" value="ECO:0007669"/>
    <property type="project" value="InterPro"/>
</dbReference>
<name>A0A0L8AM86_9BACT</name>
<dbReference type="OrthoDB" id="9797527at2"/>
<dbReference type="PATRIC" id="fig|1566026.4.peg.3546"/>
<dbReference type="Pfam" id="PF00484">
    <property type="entry name" value="Pro_CA"/>
    <property type="match status" value="1"/>
</dbReference>
<proteinExistence type="inferred from homology"/>
<dbReference type="PANTHER" id="PTHR11002:SF51">
    <property type="entry name" value="CARBONIC ANHYDRASE"/>
    <property type="match status" value="1"/>
</dbReference>
<dbReference type="FunFam" id="3.40.1050.10:FF:000001">
    <property type="entry name" value="Carbonic anhydrase"/>
    <property type="match status" value="1"/>
</dbReference>